<evidence type="ECO:0000313" key="4">
    <source>
        <dbReference type="Proteomes" id="UP000582837"/>
    </source>
</evidence>
<dbReference type="InterPro" id="IPR050065">
    <property type="entry name" value="GlmU-like"/>
</dbReference>
<dbReference type="SUPFAM" id="SSF51161">
    <property type="entry name" value="Trimeric LpxA-like enzymes"/>
    <property type="match status" value="1"/>
</dbReference>
<evidence type="ECO:0000256" key="2">
    <source>
        <dbReference type="ARBA" id="ARBA00023315"/>
    </source>
</evidence>
<dbReference type="RefSeq" id="WP_170039934.1">
    <property type="nucleotide sequence ID" value="NZ_JABDTL010000002.1"/>
</dbReference>
<dbReference type="EMBL" id="JACHIA010000003">
    <property type="protein sequence ID" value="MBB6070145.1"/>
    <property type="molecule type" value="Genomic_DNA"/>
</dbReference>
<dbReference type="GO" id="GO:0016746">
    <property type="term" value="F:acyltransferase activity"/>
    <property type="evidence" value="ECO:0007669"/>
    <property type="project" value="UniProtKB-KW"/>
</dbReference>
<dbReference type="Proteomes" id="UP000582837">
    <property type="component" value="Unassembled WGS sequence"/>
</dbReference>
<dbReference type="PANTHER" id="PTHR43584">
    <property type="entry name" value="NUCLEOTIDYL TRANSFERASE"/>
    <property type="match status" value="1"/>
</dbReference>
<name>A0A841GX29_9BACT</name>
<dbReference type="InterPro" id="IPR023917">
    <property type="entry name" value="Bifunctiontional_GlmU_bac-type"/>
</dbReference>
<keyword evidence="2" id="KW-0012">Acyltransferase</keyword>
<reference evidence="3 4" key="1">
    <citation type="submission" date="2020-08" db="EMBL/GenBank/DDBJ databases">
        <title>Genomic Encyclopedia of Type Strains, Phase IV (KMG-IV): sequencing the most valuable type-strain genomes for metagenomic binning, comparative biology and taxonomic classification.</title>
        <authorList>
            <person name="Goeker M."/>
        </authorList>
    </citation>
    <scope>NUCLEOTIDE SEQUENCE [LARGE SCALE GENOMIC DNA]</scope>
    <source>
        <strain evidence="3 4">DSM 29007</strain>
    </source>
</reference>
<comment type="caution">
    <text evidence="3">The sequence shown here is derived from an EMBL/GenBank/DDBJ whole genome shotgun (WGS) entry which is preliminary data.</text>
</comment>
<dbReference type="InterPro" id="IPR011004">
    <property type="entry name" value="Trimer_LpxA-like_sf"/>
</dbReference>
<keyword evidence="1 3" id="KW-0808">Transferase</keyword>
<protein>
    <submittedName>
        <fullName evidence="3">UDP-N-acetylglucosamine diphosphorylase/glucosamine-1-phosphate N-acetyltransferase</fullName>
    </submittedName>
</protein>
<evidence type="ECO:0000256" key="1">
    <source>
        <dbReference type="ARBA" id="ARBA00022679"/>
    </source>
</evidence>
<dbReference type="NCBIfam" id="TIGR03991">
    <property type="entry name" value="alt_bact_glmU"/>
    <property type="match status" value="1"/>
</dbReference>
<dbReference type="Gene3D" id="2.160.10.10">
    <property type="entry name" value="Hexapeptide repeat proteins"/>
    <property type="match status" value="1"/>
</dbReference>
<dbReference type="AlphaFoldDB" id="A0A841GX29"/>
<gene>
    <name evidence="3" type="ORF">HNQ61_001762</name>
</gene>
<keyword evidence="4" id="KW-1185">Reference proteome</keyword>
<accession>A0A841GX29</accession>
<proteinExistence type="predicted"/>
<dbReference type="PANTHER" id="PTHR43584:SF9">
    <property type="entry name" value="TRANSFERASE HEXAPEPTIDE REPEAT CONTAINING PROTEIN"/>
    <property type="match status" value="1"/>
</dbReference>
<organism evidence="3 4">
    <name type="scientific">Longimicrobium terrae</name>
    <dbReference type="NCBI Taxonomy" id="1639882"/>
    <lineage>
        <taxon>Bacteria</taxon>
        <taxon>Pseudomonadati</taxon>
        <taxon>Gemmatimonadota</taxon>
        <taxon>Longimicrobiia</taxon>
        <taxon>Longimicrobiales</taxon>
        <taxon>Longimicrobiaceae</taxon>
        <taxon>Longimicrobium</taxon>
    </lineage>
</organism>
<evidence type="ECO:0000313" key="3">
    <source>
        <dbReference type="EMBL" id="MBB6070145.1"/>
    </source>
</evidence>
<sequence>MSDLSLILFDDAHSRAWHPFALTRPGGELRFGAFTGRRRAERLFGARCVAHLGPAHLAGFEEADAPPVIPYADAPADGDRLFLSARAVPAWGSGDLWRARRGGAGAVVVDGEVAGWFAPAGTPAPDAAFFDSPSTLLDRTGAVELQGRMIGAMWELMSGSGAQTTADVAGLFGAEQSAEDRPQLPEGAFRFGDHPLVLGERVRIEPGVVFDLTKGPVWLDDGVQVRAFTRLAGPAYVGRGSMVLGGALEEASIGEGCRIRGEFAESVCLNWVNKAHDGHIGHAYLGAWVNLGAETTNSDLKNNYGTVRLWTPSGEQDTGEIKVGCFLGDHVKTGIGLLLNTGTVVGAGSNLYGAEMPPKYVPPFSWGTGDDLTAYRVDKFLDVAKRAMARRGVELSDGAAGQLARAWEAARGPGGE</sequence>
<dbReference type="GO" id="GO:0016779">
    <property type="term" value="F:nucleotidyltransferase activity"/>
    <property type="evidence" value="ECO:0007669"/>
    <property type="project" value="UniProtKB-ARBA"/>
</dbReference>
<dbReference type="Pfam" id="PF13562">
    <property type="entry name" value="NTP_transf_4"/>
    <property type="match status" value="1"/>
</dbReference>